<dbReference type="InParanoid" id="B5RU31"/>
<dbReference type="HOGENOM" id="CLU_963191_0_0_1"/>
<evidence type="ECO:0000313" key="2">
    <source>
        <dbReference type="EMBL" id="CAR65843.1"/>
    </source>
</evidence>
<dbReference type="VEuPathDB" id="FungiDB:DEHA2E16962g"/>
<reference evidence="2 3" key="1">
    <citation type="journal article" date="2004" name="Nature">
        <title>Genome evolution in yeasts.</title>
        <authorList>
            <consortium name="Genolevures"/>
            <person name="Dujon B."/>
            <person name="Sherman D."/>
            <person name="Fischer G."/>
            <person name="Durrens P."/>
            <person name="Casaregola S."/>
            <person name="Lafontaine I."/>
            <person name="de Montigny J."/>
            <person name="Marck C."/>
            <person name="Neuveglise C."/>
            <person name="Talla E."/>
            <person name="Goffard N."/>
            <person name="Frangeul L."/>
            <person name="Aigle M."/>
            <person name="Anthouard V."/>
            <person name="Babour A."/>
            <person name="Barbe V."/>
            <person name="Barnay S."/>
            <person name="Blanchin S."/>
            <person name="Beckerich J.M."/>
            <person name="Beyne E."/>
            <person name="Bleykasten C."/>
            <person name="Boisrame A."/>
            <person name="Boyer J."/>
            <person name="Cattolico L."/>
            <person name="Confanioleri F."/>
            <person name="de Daruvar A."/>
            <person name="Despons L."/>
            <person name="Fabre E."/>
            <person name="Fairhead C."/>
            <person name="Ferry-Dumazet H."/>
            <person name="Groppi A."/>
            <person name="Hantraye F."/>
            <person name="Hennequin C."/>
            <person name="Jauniaux N."/>
            <person name="Joyet P."/>
            <person name="Kachouri R."/>
            <person name="Kerrest A."/>
            <person name="Koszul R."/>
            <person name="Lemaire M."/>
            <person name="Lesur I."/>
            <person name="Ma L."/>
            <person name="Muller H."/>
            <person name="Nicaud J.M."/>
            <person name="Nikolski M."/>
            <person name="Oztas S."/>
            <person name="Ozier-Kalogeropoulos O."/>
            <person name="Pellenz S."/>
            <person name="Potier S."/>
            <person name="Richard G.F."/>
            <person name="Straub M.L."/>
            <person name="Suleau A."/>
            <person name="Swennene D."/>
            <person name="Tekaia F."/>
            <person name="Wesolowski-Louvel M."/>
            <person name="Westhof E."/>
            <person name="Wirth B."/>
            <person name="Zeniou-Meyer M."/>
            <person name="Zivanovic I."/>
            <person name="Bolotin-Fukuhara M."/>
            <person name="Thierry A."/>
            <person name="Bouchier C."/>
            <person name="Caudron B."/>
            <person name="Scarpelli C."/>
            <person name="Gaillardin C."/>
            <person name="Weissenbach J."/>
            <person name="Wincker P."/>
            <person name="Souciet J.L."/>
        </authorList>
    </citation>
    <scope>NUCLEOTIDE SEQUENCE [LARGE SCALE GENOMIC DNA]</scope>
    <source>
        <strain evidence="3">ATCC 36239 / CBS 767 / BCRC 21394 / JCM 1990 / NBRC 0083 / IGC 2968</strain>
    </source>
</reference>
<proteinExistence type="predicted"/>
<dbReference type="AlphaFoldDB" id="B5RU31"/>
<sequence>MVKIVYTIYELLHLRHYEVVDLKQELANILLDTSNNKFGKGHQNIKKRLTKFKNNSGNCTYSNGYTPYFMKENRFAQEYSYDRRISGIKIPSQTLKDNESALSATINNNNYYDARIQYPLFNLSMFPPGSRIIRIEPGNPLPKGAIPIPFRFEDEFAKASDSIKQVNQTNYCINESQNHTTDKVKNKKYKNNSIKPNSNRPMDFQTPKNRKYTPALNPYSVTGFFPEREVVGDIIMSENASAFIHHQKPFSHNLPNTSQTSINDNDSSTTVGSSSCDSYNIQIQISATH</sequence>
<dbReference type="EMBL" id="CR382137">
    <property type="protein sequence ID" value="CAR65843.1"/>
    <property type="molecule type" value="Genomic_DNA"/>
</dbReference>
<feature type="region of interest" description="Disordered" evidence="1">
    <location>
        <begin position="252"/>
        <end position="275"/>
    </location>
</feature>
<organism evidence="2 3">
    <name type="scientific">Debaryomyces hansenii (strain ATCC 36239 / CBS 767 / BCRC 21394 / JCM 1990 / NBRC 0083 / IGC 2968)</name>
    <name type="common">Yeast</name>
    <name type="synonym">Torulaspora hansenii</name>
    <dbReference type="NCBI Taxonomy" id="284592"/>
    <lineage>
        <taxon>Eukaryota</taxon>
        <taxon>Fungi</taxon>
        <taxon>Dikarya</taxon>
        <taxon>Ascomycota</taxon>
        <taxon>Saccharomycotina</taxon>
        <taxon>Pichiomycetes</taxon>
        <taxon>Debaryomycetaceae</taxon>
        <taxon>Debaryomyces</taxon>
    </lineage>
</organism>
<name>B5RU31_DEBHA</name>
<feature type="compositionally biased region" description="Low complexity" evidence="1">
    <location>
        <begin position="263"/>
        <end position="275"/>
    </location>
</feature>
<dbReference type="RefSeq" id="XP_002770500.1">
    <property type="nucleotide sequence ID" value="XM_002770454.1"/>
</dbReference>
<evidence type="ECO:0000313" key="3">
    <source>
        <dbReference type="Proteomes" id="UP000000599"/>
    </source>
</evidence>
<protein>
    <submittedName>
        <fullName evidence="2">DEHA2E16962p</fullName>
    </submittedName>
</protein>
<dbReference type="GeneID" id="8998777"/>
<gene>
    <name evidence="2" type="ordered locus">DEHA2E16962g</name>
</gene>
<feature type="compositionally biased region" description="Polar residues" evidence="1">
    <location>
        <begin position="191"/>
        <end position="200"/>
    </location>
</feature>
<dbReference type="Proteomes" id="UP000000599">
    <property type="component" value="Chromosome E"/>
</dbReference>
<evidence type="ECO:0000256" key="1">
    <source>
        <dbReference type="SAM" id="MobiDB-lite"/>
    </source>
</evidence>
<dbReference type="OrthoDB" id="10388283at2759"/>
<accession>B5RU31</accession>
<feature type="region of interest" description="Disordered" evidence="1">
    <location>
        <begin position="177"/>
        <end position="212"/>
    </location>
</feature>
<feature type="compositionally biased region" description="Polar residues" evidence="1">
    <location>
        <begin position="253"/>
        <end position="262"/>
    </location>
</feature>
<dbReference type="KEGG" id="dha:DEHA2E16962g"/>
<keyword evidence="3" id="KW-1185">Reference proteome</keyword>